<dbReference type="AlphaFoldDB" id="A0A075B0E4"/>
<dbReference type="Pfam" id="PF10173">
    <property type="entry name" value="Mit_KHE1"/>
    <property type="match status" value="1"/>
</dbReference>
<keyword evidence="1" id="KW-1133">Transmembrane helix</keyword>
<evidence type="ECO:0000256" key="1">
    <source>
        <dbReference type="SAM" id="Phobius"/>
    </source>
</evidence>
<dbReference type="HOGENOM" id="CLU_912616_0_0_1"/>
<accession>A0A075B0E4</accession>
<name>A0A075B0E4_ROZAC</name>
<sequence>MVIVSDCVAGQKLYTPSSLLIRLGVFRFFEYNPEGKFCKFMTFRPTGAIAKAGPNIPHIYIYSIPIHKTHSVYFADPTPMKHFIPQSALKYGGYLGRLIDFKNQKIMEISRMPEDSLIGKIFKWCKDHDFVINTDYPYPFKNNLEYIYFYPSNDDKELHRSTFFEYVKELEVRSYRKYIYSNLALPFTALILLTPIPSFLFYYNIYCAYSLSRQYWVSQNLKRMLQANRVKFRPSFVTSKITDCYKTSGKIITDESIKKLSEDLKAPALEYHLVKAKSLYSHILEFYNMKKKEEGASNLKETVKQ</sequence>
<gene>
    <name evidence="2" type="ORF">O9G_003568</name>
</gene>
<keyword evidence="1" id="KW-0472">Membrane</keyword>
<feature type="transmembrane region" description="Helical" evidence="1">
    <location>
        <begin position="183"/>
        <end position="203"/>
    </location>
</feature>
<dbReference type="Proteomes" id="UP000030755">
    <property type="component" value="Unassembled WGS sequence"/>
</dbReference>
<protein>
    <submittedName>
        <fullName evidence="2">Uncharacterized protein</fullName>
    </submittedName>
</protein>
<reference evidence="2 3" key="1">
    <citation type="journal article" date="2013" name="Curr. Biol.">
        <title>Shared signatures of parasitism and phylogenomics unite Cryptomycota and microsporidia.</title>
        <authorList>
            <person name="James T.Y."/>
            <person name="Pelin A."/>
            <person name="Bonen L."/>
            <person name="Ahrendt S."/>
            <person name="Sain D."/>
            <person name="Corradi N."/>
            <person name="Stajich J.E."/>
        </authorList>
    </citation>
    <scope>NUCLEOTIDE SEQUENCE [LARGE SCALE GENOMIC DNA]</scope>
    <source>
        <strain evidence="2 3">CSF55</strain>
    </source>
</reference>
<keyword evidence="1" id="KW-0812">Transmembrane</keyword>
<evidence type="ECO:0000313" key="3">
    <source>
        <dbReference type="Proteomes" id="UP000030755"/>
    </source>
</evidence>
<dbReference type="InterPro" id="IPR018786">
    <property type="entry name" value="Mit_KHE1"/>
</dbReference>
<keyword evidence="3" id="KW-1185">Reference proteome</keyword>
<proteinExistence type="predicted"/>
<dbReference type="EMBL" id="KE560735">
    <property type="protein sequence ID" value="EPZ35850.1"/>
    <property type="molecule type" value="Genomic_DNA"/>
</dbReference>
<organism evidence="2 3">
    <name type="scientific">Rozella allomycis (strain CSF55)</name>
    <dbReference type="NCBI Taxonomy" id="988480"/>
    <lineage>
        <taxon>Eukaryota</taxon>
        <taxon>Fungi</taxon>
        <taxon>Fungi incertae sedis</taxon>
        <taxon>Cryptomycota</taxon>
        <taxon>Cryptomycota incertae sedis</taxon>
        <taxon>Rozella</taxon>
    </lineage>
</organism>
<evidence type="ECO:0000313" key="2">
    <source>
        <dbReference type="EMBL" id="EPZ35850.1"/>
    </source>
</evidence>